<feature type="region of interest" description="Disordered" evidence="1">
    <location>
        <begin position="223"/>
        <end position="310"/>
    </location>
</feature>
<dbReference type="EMBL" id="BSDI01000040">
    <property type="protein sequence ID" value="GLI01072.1"/>
    <property type="molecule type" value="Genomic_DNA"/>
</dbReference>
<name>A0ABQ5R4F8_9ACTN</name>
<keyword evidence="4" id="KW-1185">Reference proteome</keyword>
<gene>
    <name evidence="3" type="ORF">Pa4123_63480</name>
</gene>
<dbReference type="InterPro" id="IPR025497">
    <property type="entry name" value="PatA-like_N"/>
</dbReference>
<evidence type="ECO:0000313" key="3">
    <source>
        <dbReference type="EMBL" id="GLI01072.1"/>
    </source>
</evidence>
<evidence type="ECO:0000259" key="2">
    <source>
        <dbReference type="Pfam" id="PF14332"/>
    </source>
</evidence>
<dbReference type="Pfam" id="PF14332">
    <property type="entry name" value="DUF4388"/>
    <property type="match status" value="1"/>
</dbReference>
<accession>A0ABQ5R4F8</accession>
<reference evidence="3" key="1">
    <citation type="submission" date="2022-12" db="EMBL/GenBank/DDBJ databases">
        <title>New Phytohabitans aurantiacus sp. RD004123 nov., an actinomycete isolated from soil.</title>
        <authorList>
            <person name="Triningsih D.W."/>
            <person name="Harunari E."/>
            <person name="Igarashi Y."/>
        </authorList>
    </citation>
    <scope>NUCLEOTIDE SEQUENCE</scope>
    <source>
        <strain evidence="3">RD004123</strain>
    </source>
</reference>
<feature type="compositionally biased region" description="Basic residues" evidence="1">
    <location>
        <begin position="300"/>
        <end position="310"/>
    </location>
</feature>
<organism evidence="3 4">
    <name type="scientific">Phytohabitans aurantiacus</name>
    <dbReference type="NCBI Taxonomy" id="3016789"/>
    <lineage>
        <taxon>Bacteria</taxon>
        <taxon>Bacillati</taxon>
        <taxon>Actinomycetota</taxon>
        <taxon>Actinomycetes</taxon>
        <taxon>Micromonosporales</taxon>
        <taxon>Micromonosporaceae</taxon>
    </lineage>
</organism>
<evidence type="ECO:0000256" key="1">
    <source>
        <dbReference type="SAM" id="MobiDB-lite"/>
    </source>
</evidence>
<feature type="domain" description="PatA-like N-terminal" evidence="2">
    <location>
        <begin position="11"/>
        <end position="126"/>
    </location>
</feature>
<feature type="compositionally biased region" description="Low complexity" evidence="1">
    <location>
        <begin position="228"/>
        <end position="250"/>
    </location>
</feature>
<dbReference type="Proteomes" id="UP001144280">
    <property type="component" value="Unassembled WGS sequence"/>
</dbReference>
<evidence type="ECO:0000313" key="4">
    <source>
        <dbReference type="Proteomes" id="UP001144280"/>
    </source>
</evidence>
<proteinExistence type="predicted"/>
<dbReference type="RefSeq" id="WP_281901789.1">
    <property type="nucleotide sequence ID" value="NZ_BSDI01000040.1"/>
</dbReference>
<comment type="caution">
    <text evidence="3">The sequence shown here is derived from an EMBL/GenBank/DDBJ whole genome shotgun (WGS) entry which is preliminary data.</text>
</comment>
<sequence>MKSGRAVLPRRVLTQLAGAAETGALYVEGEPGGTLYLAGGLVSYAESPSTPDAGELLTASGRVPPHVWHTVVTGTSDTGAGAQLVAQGHLTQGELELCVLGALYDAAFFVLSPTPARVRFEPGGTHPLGGVCRVDPAVLGREVTRRRKQLDEAHPGSAVDSAPITPVLRAPVPRLALTAAQWELVVHADGKRTAAEIARLLGRAGYTTLLELRRLAAAGLVTVDGDDGPVAAEPAPAGPKTGPATPPRKAQIARKPASPARRTQKNRATEGELPQRSPGAELPPVEAALATEEPDVPLLKRIRSGLKALR</sequence>
<protein>
    <recommendedName>
        <fullName evidence="2">PatA-like N-terminal domain-containing protein</fullName>
    </recommendedName>
</protein>